<protein>
    <submittedName>
        <fullName evidence="1">Uncharacterized protein</fullName>
    </submittedName>
</protein>
<dbReference type="AlphaFoldDB" id="A0A3B0ZDL1"/>
<organism evidence="1">
    <name type="scientific">hydrothermal vent metagenome</name>
    <dbReference type="NCBI Taxonomy" id="652676"/>
    <lineage>
        <taxon>unclassified sequences</taxon>
        <taxon>metagenomes</taxon>
        <taxon>ecological metagenomes</taxon>
    </lineage>
</organism>
<proteinExistence type="predicted"/>
<gene>
    <name evidence="1" type="ORF">MNBD_GAMMA16-163</name>
</gene>
<accession>A0A3B0ZDL1</accession>
<sequence>MLIPAGLRWVLLAVVFTLLTITVITHVEAAIEITVIPPGQEATIIAEPVDNVPQPLKQKKLRTRSISGASTPVAGITNLKVNGYRNNIFVHGELKTMPDGLIEGYLYSGSKLTYVYGELRRKEKIIQAYDARGRLYLLEIIKK</sequence>
<name>A0A3B0ZDL1_9ZZZZ</name>
<dbReference type="EMBL" id="UOFO01000075">
    <property type="protein sequence ID" value="VAW85537.1"/>
    <property type="molecule type" value="Genomic_DNA"/>
</dbReference>
<reference evidence="1" key="1">
    <citation type="submission" date="2018-06" db="EMBL/GenBank/DDBJ databases">
        <authorList>
            <person name="Zhirakovskaya E."/>
        </authorList>
    </citation>
    <scope>NUCLEOTIDE SEQUENCE</scope>
</reference>
<evidence type="ECO:0000313" key="1">
    <source>
        <dbReference type="EMBL" id="VAW85537.1"/>
    </source>
</evidence>